<evidence type="ECO:0000256" key="11">
    <source>
        <dbReference type="ARBA" id="ARBA00022692"/>
    </source>
</evidence>
<protein>
    <recommendedName>
        <fullName evidence="7 18">Phosphatidate cytidylyltransferase</fullName>
        <ecNumber evidence="6 18">2.7.7.41</ecNumber>
    </recommendedName>
</protein>
<evidence type="ECO:0000256" key="15">
    <source>
        <dbReference type="ARBA" id="ARBA00023136"/>
    </source>
</evidence>
<evidence type="ECO:0000256" key="14">
    <source>
        <dbReference type="ARBA" id="ARBA00023098"/>
    </source>
</evidence>
<dbReference type="PROSITE" id="PS01315">
    <property type="entry name" value="CDS"/>
    <property type="match status" value="1"/>
</dbReference>
<dbReference type="EC" id="2.7.7.41" evidence="6 18"/>
<dbReference type="PANTHER" id="PTHR46382:SF1">
    <property type="entry name" value="PHOSPHATIDATE CYTIDYLYLTRANSFERASE"/>
    <property type="match status" value="1"/>
</dbReference>
<evidence type="ECO:0000256" key="3">
    <source>
        <dbReference type="ARBA" id="ARBA00005119"/>
    </source>
</evidence>
<comment type="similarity">
    <text evidence="5 18">Belongs to the CDS family.</text>
</comment>
<evidence type="ECO:0000256" key="12">
    <source>
        <dbReference type="ARBA" id="ARBA00022695"/>
    </source>
</evidence>
<keyword evidence="8" id="KW-1003">Cell membrane</keyword>
<organism evidence="21 22">
    <name type="scientific">Agromyces archimandritae</name>
    <dbReference type="NCBI Taxonomy" id="2781962"/>
    <lineage>
        <taxon>Bacteria</taxon>
        <taxon>Bacillati</taxon>
        <taxon>Actinomycetota</taxon>
        <taxon>Actinomycetes</taxon>
        <taxon>Micrococcales</taxon>
        <taxon>Microbacteriaceae</taxon>
        <taxon>Agromyces</taxon>
    </lineage>
</organism>
<feature type="transmembrane region" description="Helical" evidence="20">
    <location>
        <begin position="198"/>
        <end position="217"/>
    </location>
</feature>
<keyword evidence="15 20" id="KW-0472">Membrane</keyword>
<dbReference type="RefSeq" id="WP_210898150.1">
    <property type="nucleotide sequence ID" value="NZ_CP071696.1"/>
</dbReference>
<dbReference type="Pfam" id="PF01148">
    <property type="entry name" value="CTP_transf_1"/>
    <property type="match status" value="1"/>
</dbReference>
<comment type="pathway">
    <text evidence="4">Lipid metabolism.</text>
</comment>
<dbReference type="GO" id="GO:0005886">
    <property type="term" value="C:plasma membrane"/>
    <property type="evidence" value="ECO:0007669"/>
    <property type="project" value="UniProtKB-SubCell"/>
</dbReference>
<feature type="region of interest" description="Disordered" evidence="19">
    <location>
        <begin position="1"/>
        <end position="23"/>
    </location>
</feature>
<keyword evidence="13 20" id="KW-1133">Transmembrane helix</keyword>
<keyword evidence="22" id="KW-1185">Reference proteome</keyword>
<evidence type="ECO:0000256" key="8">
    <source>
        <dbReference type="ARBA" id="ARBA00022475"/>
    </source>
</evidence>
<evidence type="ECO:0000256" key="1">
    <source>
        <dbReference type="ARBA" id="ARBA00001698"/>
    </source>
</evidence>
<keyword evidence="11 18" id="KW-0812">Transmembrane</keyword>
<comment type="pathway">
    <text evidence="3 18">Phospholipid metabolism; CDP-diacylglycerol biosynthesis; CDP-diacylglycerol from sn-glycerol 3-phosphate: step 3/3.</text>
</comment>
<reference evidence="21" key="1">
    <citation type="submission" date="2021-03" db="EMBL/GenBank/DDBJ databases">
        <title>Agromyces archimandritus sp. nov., isolated from the cockroach Archimandrita tessellata.</title>
        <authorList>
            <person name="Guzman J."/>
            <person name="Ortuzar M."/>
            <person name="Poehlein A."/>
            <person name="Daniel R."/>
            <person name="Trujillo M."/>
            <person name="Vilcinskas A."/>
        </authorList>
    </citation>
    <scope>NUCLEOTIDE SEQUENCE</scope>
    <source>
        <strain evidence="21">G127AT</strain>
    </source>
</reference>
<dbReference type="Proteomes" id="UP000671914">
    <property type="component" value="Chromosome"/>
</dbReference>
<evidence type="ECO:0000256" key="18">
    <source>
        <dbReference type="RuleBase" id="RU003938"/>
    </source>
</evidence>
<evidence type="ECO:0000256" key="13">
    <source>
        <dbReference type="ARBA" id="ARBA00022989"/>
    </source>
</evidence>
<keyword evidence="10 18" id="KW-0808">Transferase</keyword>
<keyword evidence="12 18" id="KW-0548">Nucleotidyltransferase</keyword>
<keyword evidence="9" id="KW-0444">Lipid biosynthesis</keyword>
<dbReference type="EMBL" id="CP071696">
    <property type="protein sequence ID" value="QTX04500.1"/>
    <property type="molecule type" value="Genomic_DNA"/>
</dbReference>
<evidence type="ECO:0000256" key="17">
    <source>
        <dbReference type="ARBA" id="ARBA00023264"/>
    </source>
</evidence>
<evidence type="ECO:0000256" key="9">
    <source>
        <dbReference type="ARBA" id="ARBA00022516"/>
    </source>
</evidence>
<evidence type="ECO:0000256" key="16">
    <source>
        <dbReference type="ARBA" id="ARBA00023209"/>
    </source>
</evidence>
<dbReference type="GO" id="GO:0016024">
    <property type="term" value="P:CDP-diacylglycerol biosynthetic process"/>
    <property type="evidence" value="ECO:0007669"/>
    <property type="project" value="TreeGrafter"/>
</dbReference>
<feature type="transmembrane region" description="Helical" evidence="20">
    <location>
        <begin position="84"/>
        <end position="101"/>
    </location>
</feature>
<name>A0A975FL47_9MICO</name>
<keyword evidence="17" id="KW-1208">Phospholipid metabolism</keyword>
<evidence type="ECO:0000313" key="22">
    <source>
        <dbReference type="Proteomes" id="UP000671914"/>
    </source>
</evidence>
<feature type="transmembrane region" description="Helical" evidence="20">
    <location>
        <begin position="136"/>
        <end position="158"/>
    </location>
</feature>
<keyword evidence="14" id="KW-0443">Lipid metabolism</keyword>
<evidence type="ECO:0000256" key="2">
    <source>
        <dbReference type="ARBA" id="ARBA00004651"/>
    </source>
</evidence>
<evidence type="ECO:0000256" key="7">
    <source>
        <dbReference type="ARBA" id="ARBA00019373"/>
    </source>
</evidence>
<dbReference type="PANTHER" id="PTHR46382">
    <property type="entry name" value="PHOSPHATIDATE CYTIDYLYLTRANSFERASE"/>
    <property type="match status" value="1"/>
</dbReference>
<feature type="compositionally biased region" description="Basic and acidic residues" evidence="19">
    <location>
        <begin position="1"/>
        <end position="11"/>
    </location>
</feature>
<keyword evidence="16" id="KW-0594">Phospholipid biosynthesis</keyword>
<evidence type="ECO:0000313" key="21">
    <source>
        <dbReference type="EMBL" id="QTX04500.1"/>
    </source>
</evidence>
<sequence>MAGDPGQEHRTLGKRSRGGRDELRAQVQARRSDLERQFEVGRAQYERVEEKIQQRTGRNLIFAIGIGIVLGGALLLSLIVVKELFMGFAALVAGFATFELVQAMRHGGYRVPAIPTIVAAVATVPAAYYGGPPGQVLAILGGIGLVSVWRLATQLPAARRTGGRQLVADLAAGAFVQVYVTFLASFAVLLTAAPGGQWWTLAFIITAVATDTGAYVFGLLFGRHPMAPVISPKKTWEGFGGGVLAGLLAGVLLAVFMLQEPWWFGLILGVSILLTATAGDLVESVIKRNLGIKDMSSWLPGHGGFLDRLDSILLSAAVAYLLYVFVA</sequence>
<feature type="transmembrane region" description="Helical" evidence="20">
    <location>
        <begin position="170"/>
        <end position="192"/>
    </location>
</feature>
<evidence type="ECO:0000256" key="19">
    <source>
        <dbReference type="SAM" id="MobiDB-lite"/>
    </source>
</evidence>
<evidence type="ECO:0000256" key="4">
    <source>
        <dbReference type="ARBA" id="ARBA00005189"/>
    </source>
</evidence>
<dbReference type="AlphaFoldDB" id="A0A975FL47"/>
<comment type="subcellular location">
    <subcellularLocation>
        <location evidence="2">Cell membrane</location>
        <topology evidence="2">Multi-pass membrane protein</topology>
    </subcellularLocation>
</comment>
<evidence type="ECO:0000256" key="5">
    <source>
        <dbReference type="ARBA" id="ARBA00010185"/>
    </source>
</evidence>
<evidence type="ECO:0000256" key="20">
    <source>
        <dbReference type="SAM" id="Phobius"/>
    </source>
</evidence>
<proteinExistence type="inferred from homology"/>
<feature type="transmembrane region" description="Helical" evidence="20">
    <location>
        <begin position="60"/>
        <end position="78"/>
    </location>
</feature>
<accession>A0A975FL47</accession>
<dbReference type="InterPro" id="IPR000374">
    <property type="entry name" value="PC_trans"/>
</dbReference>
<evidence type="ECO:0000256" key="10">
    <source>
        <dbReference type="ARBA" id="ARBA00022679"/>
    </source>
</evidence>
<comment type="catalytic activity">
    <reaction evidence="1 18">
        <text>a 1,2-diacyl-sn-glycero-3-phosphate + CTP + H(+) = a CDP-1,2-diacyl-sn-glycerol + diphosphate</text>
        <dbReference type="Rhea" id="RHEA:16229"/>
        <dbReference type="ChEBI" id="CHEBI:15378"/>
        <dbReference type="ChEBI" id="CHEBI:33019"/>
        <dbReference type="ChEBI" id="CHEBI:37563"/>
        <dbReference type="ChEBI" id="CHEBI:58332"/>
        <dbReference type="ChEBI" id="CHEBI:58608"/>
        <dbReference type="EC" id="2.7.7.41"/>
    </reaction>
</comment>
<feature type="transmembrane region" description="Helical" evidence="20">
    <location>
        <begin position="113"/>
        <end position="130"/>
    </location>
</feature>
<dbReference type="GO" id="GO:0004605">
    <property type="term" value="F:phosphatidate cytidylyltransferase activity"/>
    <property type="evidence" value="ECO:0007669"/>
    <property type="project" value="UniProtKB-EC"/>
</dbReference>
<gene>
    <name evidence="21" type="ORF">G127AT_14730</name>
</gene>
<feature type="transmembrane region" description="Helical" evidence="20">
    <location>
        <begin position="262"/>
        <end position="285"/>
    </location>
</feature>
<dbReference type="KEGG" id="aarc:G127AT_14730"/>
<evidence type="ECO:0000256" key="6">
    <source>
        <dbReference type="ARBA" id="ARBA00012487"/>
    </source>
</evidence>
<feature type="transmembrane region" description="Helical" evidence="20">
    <location>
        <begin position="238"/>
        <end position="256"/>
    </location>
</feature>